<accession>A0A2K2FFQ5</accession>
<dbReference type="RefSeq" id="WP_103082149.1">
    <property type="nucleotide sequence ID" value="NZ_CP021850.1"/>
</dbReference>
<dbReference type="InterPro" id="IPR050312">
    <property type="entry name" value="IolE/XylAMocC-like"/>
</dbReference>
<dbReference type="Pfam" id="PF01261">
    <property type="entry name" value="AP_endonuc_2"/>
    <property type="match status" value="1"/>
</dbReference>
<reference evidence="3" key="1">
    <citation type="submission" date="2017-06" db="EMBL/GenBank/DDBJ databases">
        <title>Investigating the central metabolism of Clostridium thermosuccinogenes.</title>
        <authorList>
            <person name="Koendjbiharie J.G."/>
            <person name="Van Kranenburg R."/>
            <person name="Vriesendorp B."/>
        </authorList>
    </citation>
    <scope>NUCLEOTIDE SEQUENCE [LARGE SCALE GENOMIC DNA]</scope>
    <source>
        <strain evidence="3">DSM 5806</strain>
    </source>
</reference>
<dbReference type="Gene3D" id="3.20.20.150">
    <property type="entry name" value="Divalent-metal-dependent TIM barrel enzymes"/>
    <property type="match status" value="1"/>
</dbReference>
<dbReference type="GO" id="GO:0016853">
    <property type="term" value="F:isomerase activity"/>
    <property type="evidence" value="ECO:0007669"/>
    <property type="project" value="UniProtKB-KW"/>
</dbReference>
<protein>
    <submittedName>
        <fullName evidence="2">Xylose isomerase</fullName>
    </submittedName>
</protein>
<dbReference type="InterPro" id="IPR036237">
    <property type="entry name" value="Xyl_isomerase-like_sf"/>
</dbReference>
<keyword evidence="2" id="KW-0413">Isomerase</keyword>
<dbReference type="EMBL" id="NIOJ01000035">
    <property type="protein sequence ID" value="PNT97607.1"/>
    <property type="molecule type" value="Genomic_DNA"/>
</dbReference>
<name>A0A2K2FFQ5_9CLOT</name>
<dbReference type="OrthoDB" id="9815124at2"/>
<feature type="domain" description="Xylose isomerase-like TIM barrel" evidence="1">
    <location>
        <begin position="23"/>
        <end position="242"/>
    </location>
</feature>
<dbReference type="PANTHER" id="PTHR12110">
    <property type="entry name" value="HYDROXYPYRUVATE ISOMERASE"/>
    <property type="match status" value="1"/>
</dbReference>
<evidence type="ECO:0000259" key="1">
    <source>
        <dbReference type="Pfam" id="PF01261"/>
    </source>
</evidence>
<evidence type="ECO:0000313" key="3">
    <source>
        <dbReference type="Proteomes" id="UP000236151"/>
    </source>
</evidence>
<gene>
    <name evidence="2" type="ORF">CDQ84_12935</name>
</gene>
<dbReference type="AlphaFoldDB" id="A0A2K2FFQ5"/>
<proteinExistence type="predicted"/>
<dbReference type="Proteomes" id="UP000236151">
    <property type="component" value="Unassembled WGS sequence"/>
</dbReference>
<comment type="caution">
    <text evidence="2">The sequence shown here is derived from an EMBL/GenBank/DDBJ whole genome shotgun (WGS) entry which is preliminary data.</text>
</comment>
<dbReference type="SUPFAM" id="SSF51658">
    <property type="entry name" value="Xylose isomerase-like"/>
    <property type="match status" value="1"/>
</dbReference>
<dbReference type="PANTHER" id="PTHR12110:SF41">
    <property type="entry name" value="INOSOSE DEHYDRATASE"/>
    <property type="match status" value="1"/>
</dbReference>
<dbReference type="KEGG" id="cthd:CDO33_00170"/>
<dbReference type="InterPro" id="IPR013022">
    <property type="entry name" value="Xyl_isomerase-like_TIM-brl"/>
</dbReference>
<keyword evidence="3" id="KW-1185">Reference proteome</keyword>
<organism evidence="2 3">
    <name type="scientific">Clostridium thermosuccinogenes</name>
    <dbReference type="NCBI Taxonomy" id="84032"/>
    <lineage>
        <taxon>Bacteria</taxon>
        <taxon>Bacillati</taxon>
        <taxon>Bacillota</taxon>
        <taxon>Clostridia</taxon>
        <taxon>Eubacteriales</taxon>
        <taxon>Clostridiaceae</taxon>
        <taxon>Clostridium</taxon>
    </lineage>
</organism>
<sequence length="285" mass="32110">MSKFILSAFADEIDENLQTQMDVLEKHGIYHIEMRGVNGRNLTQHSLEEVMEIKKQLDDRGFKISAVGSPIGKIKITDPFLPHLELFKHTIEIAKILETRYIRVFSFFIPQGTDPSEYRDEVMERFGKFIEAAEGSGLILLHENEKDIYGDTAERCLDLIKTMNSSILKATFDPANFVQCNVKTYPEAYELLKDHIAYMHIKDALYSDHSVVPAGHGDGKVKEILMALDAKGFEGFLSLEPHLGNFKGFADLEQNADIKNLPEGGPKLFAIAAQELHKILSDIKG</sequence>
<evidence type="ECO:0000313" key="2">
    <source>
        <dbReference type="EMBL" id="PNT97607.1"/>
    </source>
</evidence>